<dbReference type="EMBL" id="UETC01000013">
    <property type="protein sequence ID" value="SSA50322.1"/>
    <property type="molecule type" value="Genomic_DNA"/>
</dbReference>
<sequence>MSAEQDEKIVEAARANNLANFSSYLERMLDELFIDRMEGNEEIFSRVMTDKQFRAAAHEHLASEIFRRAQKADPVE</sequence>
<evidence type="ECO:0000313" key="1">
    <source>
        <dbReference type="EMBL" id="PWJ13809.1"/>
    </source>
</evidence>
<organism evidence="2 4">
    <name type="scientific">Jannaschia seohaensis</name>
    <dbReference type="NCBI Taxonomy" id="475081"/>
    <lineage>
        <taxon>Bacteria</taxon>
        <taxon>Pseudomonadati</taxon>
        <taxon>Pseudomonadota</taxon>
        <taxon>Alphaproteobacteria</taxon>
        <taxon>Rhodobacterales</taxon>
        <taxon>Roseobacteraceae</taxon>
        <taxon>Jannaschia</taxon>
    </lineage>
</organism>
<dbReference type="Proteomes" id="UP000251571">
    <property type="component" value="Unassembled WGS sequence"/>
</dbReference>
<dbReference type="AlphaFoldDB" id="A0A2Y9C2U5"/>
<keyword evidence="3" id="KW-1185">Reference proteome</keyword>
<proteinExistence type="predicted"/>
<reference evidence="1 3" key="2">
    <citation type="submission" date="2018-03" db="EMBL/GenBank/DDBJ databases">
        <title>Genomic Encyclopedia of Archaeal and Bacterial Type Strains, Phase II (KMG-II): from individual species to whole genera.</title>
        <authorList>
            <person name="Goeker M."/>
        </authorList>
    </citation>
    <scope>NUCLEOTIDE SEQUENCE [LARGE SCALE GENOMIC DNA]</scope>
    <source>
        <strain evidence="1 3">DSM 25227</strain>
    </source>
</reference>
<evidence type="ECO:0000313" key="3">
    <source>
        <dbReference type="Proteomes" id="UP000245839"/>
    </source>
</evidence>
<dbReference type="RefSeq" id="WP_211317158.1">
    <property type="nucleotide sequence ID" value="NZ_QGDJ01000013.1"/>
</dbReference>
<dbReference type="Proteomes" id="UP000245839">
    <property type="component" value="Unassembled WGS sequence"/>
</dbReference>
<accession>A0A2Y9C2U5</accession>
<reference evidence="2 4" key="1">
    <citation type="submission" date="2016-10" db="EMBL/GenBank/DDBJ databases">
        <authorList>
            <person name="Cai Z."/>
        </authorList>
    </citation>
    <scope>NUCLEOTIDE SEQUENCE [LARGE SCALE GENOMIC DNA]</scope>
    <source>
        <strain evidence="2 4">DSM 25227</strain>
    </source>
</reference>
<dbReference type="EMBL" id="QGDJ01000013">
    <property type="protein sequence ID" value="PWJ13809.1"/>
    <property type="molecule type" value="Genomic_DNA"/>
</dbReference>
<evidence type="ECO:0000313" key="2">
    <source>
        <dbReference type="EMBL" id="SSA50322.1"/>
    </source>
</evidence>
<evidence type="ECO:0000313" key="4">
    <source>
        <dbReference type="Proteomes" id="UP000251571"/>
    </source>
</evidence>
<protein>
    <submittedName>
        <fullName evidence="1">Type I restriction enzyme R subunit</fullName>
    </submittedName>
    <submittedName>
        <fullName evidence="2">Type I restriction enzyme, R subunit</fullName>
    </submittedName>
</protein>
<name>A0A2Y9C2U5_9RHOB</name>
<gene>
    <name evidence="1" type="ORF">BCF38_11340</name>
    <name evidence="2" type="ORF">SAMN05421539_11340</name>
</gene>